<evidence type="ECO:0000256" key="1">
    <source>
        <dbReference type="ARBA" id="ARBA00000085"/>
    </source>
</evidence>
<evidence type="ECO:0000256" key="9">
    <source>
        <dbReference type="PROSITE-ProRule" id="PRU00169"/>
    </source>
</evidence>
<dbReference type="InterPro" id="IPR036890">
    <property type="entry name" value="HATPase_C_sf"/>
</dbReference>
<feature type="modified residue" description="4-aspartylphosphate" evidence="9">
    <location>
        <position position="624"/>
    </location>
</feature>
<dbReference type="InterPro" id="IPR035965">
    <property type="entry name" value="PAS-like_dom_sf"/>
</dbReference>
<dbReference type="Pfam" id="PF02518">
    <property type="entry name" value="HATPase_c"/>
    <property type="match status" value="1"/>
</dbReference>
<dbReference type="PROSITE" id="PS50110">
    <property type="entry name" value="RESPONSE_REGULATORY"/>
    <property type="match status" value="1"/>
</dbReference>
<keyword evidence="3 9" id="KW-0597">Phosphoprotein</keyword>
<dbReference type="SMART" id="SM00091">
    <property type="entry name" value="PAS"/>
    <property type="match status" value="2"/>
</dbReference>
<keyword evidence="8" id="KW-0902">Two-component regulatory system</keyword>
<evidence type="ECO:0000256" key="4">
    <source>
        <dbReference type="ARBA" id="ARBA00022679"/>
    </source>
</evidence>
<dbReference type="Pfam" id="PF08448">
    <property type="entry name" value="PAS_4"/>
    <property type="match status" value="1"/>
</dbReference>
<dbReference type="InterPro" id="IPR000700">
    <property type="entry name" value="PAS-assoc_C"/>
</dbReference>
<evidence type="ECO:0000313" key="15">
    <source>
        <dbReference type="EMBL" id="PRQ09195.1"/>
    </source>
</evidence>
<dbReference type="SUPFAM" id="SSF55785">
    <property type="entry name" value="PYP-like sensor domain (PAS domain)"/>
    <property type="match status" value="2"/>
</dbReference>
<dbReference type="InterPro" id="IPR001789">
    <property type="entry name" value="Sig_transdc_resp-reg_receiver"/>
</dbReference>
<protein>
    <recommendedName>
        <fullName evidence="2">histidine kinase</fullName>
        <ecNumber evidence="2">2.7.13.3</ecNumber>
    </recommendedName>
</protein>
<reference evidence="15 16" key="1">
    <citation type="submission" date="2018-03" db="EMBL/GenBank/DDBJ databases">
        <title>Draft Genome Sequences of the Obligatory Marine Myxobacteria Enhygromyxa salina SWB007.</title>
        <authorList>
            <person name="Poehlein A."/>
            <person name="Moghaddam J.A."/>
            <person name="Harms H."/>
            <person name="Alanjari M."/>
            <person name="Koenig G.M."/>
            <person name="Daniel R."/>
            <person name="Schaeberle T.F."/>
        </authorList>
    </citation>
    <scope>NUCLEOTIDE SEQUENCE [LARGE SCALE GENOMIC DNA]</scope>
    <source>
        <strain evidence="15 16">SWB007</strain>
    </source>
</reference>
<dbReference type="InterPro" id="IPR000014">
    <property type="entry name" value="PAS"/>
</dbReference>
<dbReference type="CDD" id="cd00082">
    <property type="entry name" value="HisKA"/>
    <property type="match status" value="1"/>
</dbReference>
<dbReference type="PROSITE" id="PS50112">
    <property type="entry name" value="PAS"/>
    <property type="match status" value="1"/>
</dbReference>
<dbReference type="InterPro" id="IPR013656">
    <property type="entry name" value="PAS_4"/>
</dbReference>
<evidence type="ECO:0000256" key="7">
    <source>
        <dbReference type="ARBA" id="ARBA00022840"/>
    </source>
</evidence>
<dbReference type="Proteomes" id="UP000238823">
    <property type="component" value="Unassembled WGS sequence"/>
</dbReference>
<dbReference type="InterPro" id="IPR003594">
    <property type="entry name" value="HATPase_dom"/>
</dbReference>
<keyword evidence="6" id="KW-0418">Kinase</keyword>
<feature type="domain" description="PAC" evidence="14">
    <location>
        <begin position="264"/>
        <end position="315"/>
    </location>
</feature>
<evidence type="ECO:0000256" key="3">
    <source>
        <dbReference type="ARBA" id="ARBA00022553"/>
    </source>
</evidence>
<dbReference type="NCBIfam" id="TIGR00229">
    <property type="entry name" value="sensory_box"/>
    <property type="match status" value="1"/>
</dbReference>
<dbReference type="SMART" id="SM00388">
    <property type="entry name" value="HisKA"/>
    <property type="match status" value="1"/>
</dbReference>
<dbReference type="PROSITE" id="PS50109">
    <property type="entry name" value="HIS_KIN"/>
    <property type="match status" value="1"/>
</dbReference>
<keyword evidence="7" id="KW-0067">ATP-binding</keyword>
<dbReference type="PANTHER" id="PTHR43065">
    <property type="entry name" value="SENSOR HISTIDINE KINASE"/>
    <property type="match status" value="1"/>
</dbReference>
<dbReference type="EMBL" id="PVNL01000030">
    <property type="protein sequence ID" value="PRQ09195.1"/>
    <property type="molecule type" value="Genomic_DNA"/>
</dbReference>
<evidence type="ECO:0000259" key="13">
    <source>
        <dbReference type="PROSITE" id="PS50112"/>
    </source>
</evidence>
<evidence type="ECO:0000256" key="5">
    <source>
        <dbReference type="ARBA" id="ARBA00022741"/>
    </source>
</evidence>
<keyword evidence="10" id="KW-0175">Coiled coil</keyword>
<dbReference type="Gene3D" id="3.40.50.2300">
    <property type="match status" value="1"/>
</dbReference>
<dbReference type="SUPFAM" id="SSF47384">
    <property type="entry name" value="Homodimeric domain of signal transducing histidine kinase"/>
    <property type="match status" value="1"/>
</dbReference>
<comment type="catalytic activity">
    <reaction evidence="1">
        <text>ATP + protein L-histidine = ADP + protein N-phospho-L-histidine.</text>
        <dbReference type="EC" id="2.7.13.3"/>
    </reaction>
</comment>
<dbReference type="SUPFAM" id="SSF52172">
    <property type="entry name" value="CheY-like"/>
    <property type="match status" value="1"/>
</dbReference>
<dbReference type="GO" id="GO:0005524">
    <property type="term" value="F:ATP binding"/>
    <property type="evidence" value="ECO:0007669"/>
    <property type="project" value="UniProtKB-KW"/>
</dbReference>
<dbReference type="InterPro" id="IPR004358">
    <property type="entry name" value="Sig_transdc_His_kin-like_C"/>
</dbReference>
<evidence type="ECO:0000259" key="12">
    <source>
        <dbReference type="PROSITE" id="PS50110"/>
    </source>
</evidence>
<dbReference type="Pfam" id="PF00072">
    <property type="entry name" value="Response_reg"/>
    <property type="match status" value="1"/>
</dbReference>
<keyword evidence="5" id="KW-0547">Nucleotide-binding</keyword>
<gene>
    <name evidence="15" type="ORF">ENSA7_11850</name>
</gene>
<dbReference type="CDD" id="cd17574">
    <property type="entry name" value="REC_OmpR"/>
    <property type="match status" value="1"/>
</dbReference>
<feature type="coiled-coil region" evidence="10">
    <location>
        <begin position="161"/>
        <end position="195"/>
    </location>
</feature>
<evidence type="ECO:0000259" key="11">
    <source>
        <dbReference type="PROSITE" id="PS50109"/>
    </source>
</evidence>
<organism evidence="15 16">
    <name type="scientific">Enhygromyxa salina</name>
    <dbReference type="NCBI Taxonomy" id="215803"/>
    <lineage>
        <taxon>Bacteria</taxon>
        <taxon>Pseudomonadati</taxon>
        <taxon>Myxococcota</taxon>
        <taxon>Polyangia</taxon>
        <taxon>Nannocystales</taxon>
        <taxon>Nannocystaceae</taxon>
        <taxon>Enhygromyxa</taxon>
    </lineage>
</organism>
<evidence type="ECO:0000256" key="8">
    <source>
        <dbReference type="ARBA" id="ARBA00023012"/>
    </source>
</evidence>
<accession>A0A2S9YVR5</accession>
<sequence length="695" mass="76260">MYRRGLRDASGAATRGELLREIATLQDELRAFRDARLGSLRAVNEHFSDVDLTADHIKFMLDSSPVGVGISRTSDSLVVYQNQRCAQIFGVEIDEVRYAQDSWFDPQERADFVDAFARGEPLPDRPARMRRKDNAFIWALLTFESIRLAGVDCVLFWIYDVTQLRAAHLELERTRDELEQRVEARTAELAHSEGQLRTILESLADAVLVCDTEGRVIHWNVAAESLCMSRPEVGAPLATLMGSALGSRLSEAAREAISLETSSRLTDAEVIDADGITHLLDVVVSPTRGESAELRAVFVLRDVTEQRRLEMQIQHTARMESLGQLSGGIAHDFNNMLNGIMGAAELLGIDATFPPGSPAAAHLKLILDTAGQAAELTRKLLAFSRSDQQSTSVIDLHEPIRDAVAILHHSVDKRVEISMRLDAEQATIRGDKVQIQNALLNLGINANQAMSRGGLLEIVTKTITLDAAACAAEPFALEPGPYVQILVRDTGIGMDEALRAKIFEPFFTTKEFGRGTGLGLSMVYATVESHGGAISVTSELGAHTTFRLLFPYHPADSQRPPVQPIDTLTQALRVLVVDDERSVRRTLSAFFKMKGGEVLEASDGQAGLELIERHIHELDLVILDTVMPRVSGADCLRRLRQLSVSLPVVMISGHLRNVALRDLEDLGIGAFLSKPFRFAQLSQAVQQAMSGASEP</sequence>
<evidence type="ECO:0000313" key="16">
    <source>
        <dbReference type="Proteomes" id="UP000238823"/>
    </source>
</evidence>
<dbReference type="PROSITE" id="PS50113">
    <property type="entry name" value="PAC"/>
    <property type="match status" value="1"/>
</dbReference>
<dbReference type="SMART" id="SM00448">
    <property type="entry name" value="REC"/>
    <property type="match status" value="1"/>
</dbReference>
<dbReference type="Pfam" id="PF00512">
    <property type="entry name" value="HisKA"/>
    <property type="match status" value="1"/>
</dbReference>
<dbReference type="InterPro" id="IPR005467">
    <property type="entry name" value="His_kinase_dom"/>
</dbReference>
<dbReference type="SUPFAM" id="SSF55874">
    <property type="entry name" value="ATPase domain of HSP90 chaperone/DNA topoisomerase II/histidine kinase"/>
    <property type="match status" value="1"/>
</dbReference>
<dbReference type="AlphaFoldDB" id="A0A2S9YVR5"/>
<evidence type="ECO:0000256" key="10">
    <source>
        <dbReference type="SAM" id="Coils"/>
    </source>
</evidence>
<dbReference type="EC" id="2.7.13.3" evidence="2"/>
<proteinExistence type="predicted"/>
<evidence type="ECO:0000256" key="6">
    <source>
        <dbReference type="ARBA" id="ARBA00022777"/>
    </source>
</evidence>
<dbReference type="InterPro" id="IPR003661">
    <property type="entry name" value="HisK_dim/P_dom"/>
</dbReference>
<dbReference type="InterPro" id="IPR036097">
    <property type="entry name" value="HisK_dim/P_sf"/>
</dbReference>
<dbReference type="OrthoDB" id="9813024at2"/>
<dbReference type="PANTHER" id="PTHR43065:SF46">
    <property type="entry name" value="C4-DICARBOXYLATE TRANSPORT SENSOR PROTEIN DCTB"/>
    <property type="match status" value="1"/>
</dbReference>
<dbReference type="GO" id="GO:0000155">
    <property type="term" value="F:phosphorelay sensor kinase activity"/>
    <property type="evidence" value="ECO:0007669"/>
    <property type="project" value="InterPro"/>
</dbReference>
<dbReference type="InterPro" id="IPR011006">
    <property type="entry name" value="CheY-like_superfamily"/>
</dbReference>
<keyword evidence="4" id="KW-0808">Transferase</keyword>
<evidence type="ECO:0000259" key="14">
    <source>
        <dbReference type="PROSITE" id="PS50113"/>
    </source>
</evidence>
<dbReference type="Gene3D" id="3.30.565.10">
    <property type="entry name" value="Histidine kinase-like ATPase, C-terminal domain"/>
    <property type="match status" value="1"/>
</dbReference>
<name>A0A2S9YVR5_9BACT</name>
<dbReference type="Gene3D" id="3.30.450.20">
    <property type="entry name" value="PAS domain"/>
    <property type="match status" value="2"/>
</dbReference>
<comment type="caution">
    <text evidence="15">The sequence shown here is derived from an EMBL/GenBank/DDBJ whole genome shotgun (WGS) entry which is preliminary data.</text>
</comment>
<feature type="domain" description="Histidine kinase" evidence="11">
    <location>
        <begin position="328"/>
        <end position="554"/>
    </location>
</feature>
<feature type="domain" description="PAS" evidence="13">
    <location>
        <begin position="192"/>
        <end position="226"/>
    </location>
</feature>
<dbReference type="Pfam" id="PF13426">
    <property type="entry name" value="PAS_9"/>
    <property type="match status" value="1"/>
</dbReference>
<dbReference type="SMART" id="SM00387">
    <property type="entry name" value="HATPase_c"/>
    <property type="match status" value="1"/>
</dbReference>
<dbReference type="PRINTS" id="PR00344">
    <property type="entry name" value="BCTRLSENSOR"/>
</dbReference>
<dbReference type="Gene3D" id="1.10.287.130">
    <property type="match status" value="1"/>
</dbReference>
<evidence type="ECO:0000256" key="2">
    <source>
        <dbReference type="ARBA" id="ARBA00012438"/>
    </source>
</evidence>
<feature type="domain" description="Response regulatory" evidence="12">
    <location>
        <begin position="573"/>
        <end position="689"/>
    </location>
</feature>